<protein>
    <submittedName>
        <fullName evidence="3">Uncharacterized protein</fullName>
    </submittedName>
</protein>
<organism evidence="3 4">
    <name type="scientific">Leishmania tarentolae</name>
    <name type="common">Sauroleishmania tarentolae</name>
    <dbReference type="NCBI Taxonomy" id="5689"/>
    <lineage>
        <taxon>Eukaryota</taxon>
        <taxon>Discoba</taxon>
        <taxon>Euglenozoa</taxon>
        <taxon>Kinetoplastea</taxon>
        <taxon>Metakinetoplastina</taxon>
        <taxon>Trypanosomatida</taxon>
        <taxon>Trypanosomatidae</taxon>
        <taxon>Leishmaniinae</taxon>
        <taxon>Leishmania</taxon>
        <taxon>lizard Leishmania</taxon>
    </lineage>
</organism>
<sequence length="786" mass="85582">MTTYAEAMNVDDDERYSDDSFHDDFESGSASSSYRSSHMKETANRDESTASADPIVAGESRSMDAPSSATESTFSSSTPPSSSISRNSSVAQSAEKLPAYLEGAAEGSLRPASSSSSSSSTFSRSSDHSASAHSTNDAATSEEDMLPENTSAHENDSSAVPADRVQEGHERLADGCVSESRSCSGRFSVDQGGSVGVCDREVGYPGYSPREYASTNVSITGPSQPHQPDVPETAEELFRMQEENASMREELFQRSREHYHASFSQNSKSCRNATRNRTIGGPSGSYKSTGTSMVGSTFRRQREAAARSVQASIMAHRTLQVLRLEQRELLKRRDELKELVSRYKKATRYKDYIETAKRDIAVLTEDHRDAHLEVRCNEKLLLMNDAMLESGLGDRRLVEDVRAQNALTQRRRKHALRDADNAQRVRDAAAQRVDELKSELQKRQQWMTGRNQGEVSQLRMINQVKKDRIDDLRRQLRELRQEDRETSDRSRSHSRRTHGPQQSSHSYHLHAKADDAEREYLEKRISEIRRELDIIARRPVQVEASQRTPIGGAASPTGNTRSASASLNPEASQNALTSTTQPGGTSAAAAVQEPSRTYSADGDPSVAGAGNAYGEIDVTAWLSAHSATEGAHDAAAYSQSSCHDAYTGGNNCTGESAAPAVQQAEVLHDEHTRAEVAAAEPHDEQPPWLDAQRDGGDVDAVPTQVSPVLLSSYEDEAEDNVEEGIEEEELSSDDGEVEPAAAASAHGGMELDDVLFGSDGHAPACAAVLPQTPAADNDDGPDWLNF</sequence>
<dbReference type="Proteomes" id="UP000419144">
    <property type="component" value="Unassembled WGS sequence"/>
</dbReference>
<feature type="compositionally biased region" description="Polar residues" evidence="2">
    <location>
        <begin position="285"/>
        <end position="294"/>
    </location>
</feature>
<evidence type="ECO:0000313" key="4">
    <source>
        <dbReference type="Proteomes" id="UP000419144"/>
    </source>
</evidence>
<feature type="compositionally biased region" description="Basic and acidic residues" evidence="2">
    <location>
        <begin position="164"/>
        <end position="173"/>
    </location>
</feature>
<feature type="compositionally biased region" description="Low complexity" evidence="2">
    <location>
        <begin position="65"/>
        <end position="93"/>
    </location>
</feature>
<feature type="compositionally biased region" description="Basic and acidic residues" evidence="2">
    <location>
        <begin position="478"/>
        <end position="491"/>
    </location>
</feature>
<evidence type="ECO:0000256" key="2">
    <source>
        <dbReference type="SAM" id="MobiDB-lite"/>
    </source>
</evidence>
<reference evidence="3" key="1">
    <citation type="submission" date="2019-11" db="EMBL/GenBank/DDBJ databases">
        <title>Leishmania tarentolae CDS.</title>
        <authorList>
            <person name="Goto Y."/>
            <person name="Yamagishi J."/>
        </authorList>
    </citation>
    <scope>NUCLEOTIDE SEQUENCE [LARGE SCALE GENOMIC DNA]</scope>
    <source>
        <strain evidence="3">Parrot Tar II</strain>
    </source>
</reference>
<feature type="compositionally biased region" description="Polar residues" evidence="2">
    <location>
        <begin position="556"/>
        <end position="584"/>
    </location>
</feature>
<feature type="region of interest" description="Disordered" evidence="2">
    <location>
        <begin position="440"/>
        <end position="459"/>
    </location>
</feature>
<feature type="compositionally biased region" description="Low complexity" evidence="2">
    <location>
        <begin position="27"/>
        <end position="36"/>
    </location>
</feature>
<dbReference type="OrthoDB" id="267020at2759"/>
<keyword evidence="4" id="KW-1185">Reference proteome</keyword>
<feature type="region of interest" description="Disordered" evidence="2">
    <location>
        <begin position="712"/>
        <end position="755"/>
    </location>
</feature>
<feature type="region of interest" description="Disordered" evidence="2">
    <location>
        <begin position="1"/>
        <end position="190"/>
    </location>
</feature>
<feature type="compositionally biased region" description="Basic and acidic residues" evidence="2">
    <location>
        <begin position="38"/>
        <end position="48"/>
    </location>
</feature>
<name>A0A640KPJ9_LEITA</name>
<feature type="compositionally biased region" description="Polar residues" evidence="2">
    <location>
        <begin position="443"/>
        <end position="455"/>
    </location>
</feature>
<evidence type="ECO:0000256" key="1">
    <source>
        <dbReference type="SAM" id="Coils"/>
    </source>
</evidence>
<dbReference type="VEuPathDB" id="TriTrypDB:LtaPh_3220700"/>
<feature type="region of interest" description="Disordered" evidence="2">
    <location>
        <begin position="478"/>
        <end position="514"/>
    </location>
</feature>
<proteinExistence type="predicted"/>
<feature type="compositionally biased region" description="Polar residues" evidence="2">
    <location>
        <begin position="262"/>
        <end position="277"/>
    </location>
</feature>
<feature type="coiled-coil region" evidence="1">
    <location>
        <begin position="319"/>
        <end position="346"/>
    </location>
</feature>
<feature type="region of interest" description="Disordered" evidence="2">
    <location>
        <begin position="262"/>
        <end position="294"/>
    </location>
</feature>
<feature type="compositionally biased region" description="Acidic residues" evidence="2">
    <location>
        <begin position="713"/>
        <end position="737"/>
    </location>
</feature>
<feature type="compositionally biased region" description="Low complexity" evidence="2">
    <location>
        <begin position="112"/>
        <end position="139"/>
    </location>
</feature>
<feature type="region of interest" description="Disordered" evidence="2">
    <location>
        <begin position="543"/>
        <end position="603"/>
    </location>
</feature>
<keyword evidence="1" id="KW-0175">Coiled coil</keyword>
<evidence type="ECO:0000313" key="3">
    <source>
        <dbReference type="EMBL" id="GET91533.1"/>
    </source>
</evidence>
<accession>A0A640KPJ9</accession>
<dbReference type="EMBL" id="BLBS01000048">
    <property type="protein sequence ID" value="GET91533.1"/>
    <property type="molecule type" value="Genomic_DNA"/>
</dbReference>
<comment type="caution">
    <text evidence="3">The sequence shown here is derived from an EMBL/GenBank/DDBJ whole genome shotgun (WGS) entry which is preliminary data.</text>
</comment>
<gene>
    <name evidence="3" type="ORF">LtaPh_3220700</name>
</gene>
<dbReference type="AlphaFoldDB" id="A0A640KPJ9"/>